<dbReference type="PANTHER" id="PTHR44051">
    <property type="entry name" value="GLUTATHIONE S-TRANSFERASE-RELATED"/>
    <property type="match status" value="1"/>
</dbReference>
<dbReference type="Pfam" id="PF02798">
    <property type="entry name" value="GST_N"/>
    <property type="match status" value="1"/>
</dbReference>
<dbReference type="FunFam" id="3.40.30.10:FF:000039">
    <property type="entry name" value="Glutathione S-transferase domain"/>
    <property type="match status" value="1"/>
</dbReference>
<organism evidence="6 7">
    <name type="scientific">Aurantimonas aggregata</name>
    <dbReference type="NCBI Taxonomy" id="2047720"/>
    <lineage>
        <taxon>Bacteria</taxon>
        <taxon>Pseudomonadati</taxon>
        <taxon>Pseudomonadota</taxon>
        <taxon>Alphaproteobacteria</taxon>
        <taxon>Hyphomicrobiales</taxon>
        <taxon>Aurantimonadaceae</taxon>
        <taxon>Aurantimonas</taxon>
    </lineage>
</organism>
<keyword evidence="7" id="KW-1185">Reference proteome</keyword>
<name>A0A6L9MD22_9HYPH</name>
<dbReference type="SFLD" id="SFLDG01150">
    <property type="entry name" value="Main.1:_Beta-like"/>
    <property type="match status" value="1"/>
</dbReference>
<dbReference type="PROSITE" id="PS50404">
    <property type="entry name" value="GST_NTER"/>
    <property type="match status" value="1"/>
</dbReference>
<feature type="domain" description="GST N-terminal" evidence="4">
    <location>
        <begin position="1"/>
        <end position="82"/>
    </location>
</feature>
<dbReference type="GO" id="GO:0016740">
    <property type="term" value="F:transferase activity"/>
    <property type="evidence" value="ECO:0007669"/>
    <property type="project" value="UniProtKB-KW"/>
</dbReference>
<evidence type="ECO:0000256" key="2">
    <source>
        <dbReference type="ARBA" id="ARBA00022679"/>
    </source>
</evidence>
<evidence type="ECO:0000256" key="1">
    <source>
        <dbReference type="ARBA" id="ARBA00007409"/>
    </source>
</evidence>
<dbReference type="Proteomes" id="UP000476332">
    <property type="component" value="Unassembled WGS sequence"/>
</dbReference>
<sequence>MLTVWGRRTSSNVQVVMWCIAELGLEVRRHDVGHRYGGNDTPEFLAMNPNGLVPVLKDGDDAPLFESAVITRYLASRYGEAPFWPADLSERAQIDKWGEWAKLNIWQNFSGPVFWQIVRVPEAERDQRAIGAAVRALKPKLDIAEARIAEHGFLAGPNFTLADMQFGYMLYRYFDLPIERPPHPAIERYYAALTERPAFREHVMVSYEELRAN</sequence>
<reference evidence="6 7" key="1">
    <citation type="submission" date="2020-01" db="EMBL/GenBank/DDBJ databases">
        <title>Genomes of bacteria type strains.</title>
        <authorList>
            <person name="Chen J."/>
            <person name="Zhu S."/>
            <person name="Chen J."/>
        </authorList>
    </citation>
    <scope>NUCLEOTIDE SEQUENCE [LARGE SCALE GENOMIC DNA]</scope>
    <source>
        <strain evidence="6 7">KCTC 52919</strain>
    </source>
</reference>
<dbReference type="CDD" id="cd03047">
    <property type="entry name" value="GST_N_2"/>
    <property type="match status" value="1"/>
</dbReference>
<dbReference type="Gene3D" id="3.40.30.10">
    <property type="entry name" value="Glutaredoxin"/>
    <property type="match status" value="1"/>
</dbReference>
<feature type="domain" description="GST C-terminal" evidence="5">
    <location>
        <begin position="87"/>
        <end position="213"/>
    </location>
</feature>
<dbReference type="PANTHER" id="PTHR44051:SF19">
    <property type="entry name" value="DISULFIDE-BOND OXIDOREDUCTASE YFCG"/>
    <property type="match status" value="1"/>
</dbReference>
<dbReference type="RefSeq" id="WP_163042294.1">
    <property type="nucleotide sequence ID" value="NZ_JAAAMJ010000001.1"/>
</dbReference>
<dbReference type="SFLD" id="SFLDS00019">
    <property type="entry name" value="Glutathione_Transferase_(cytos"/>
    <property type="match status" value="1"/>
</dbReference>
<dbReference type="SUPFAM" id="SSF47616">
    <property type="entry name" value="GST C-terminal domain-like"/>
    <property type="match status" value="1"/>
</dbReference>
<evidence type="ECO:0000259" key="4">
    <source>
        <dbReference type="PROSITE" id="PS50404"/>
    </source>
</evidence>
<keyword evidence="2 6" id="KW-0808">Transferase</keyword>
<protein>
    <submittedName>
        <fullName evidence="6">Glutathione S-transferase</fullName>
    </submittedName>
</protein>
<evidence type="ECO:0000259" key="5">
    <source>
        <dbReference type="PROSITE" id="PS50405"/>
    </source>
</evidence>
<dbReference type="InterPro" id="IPR040079">
    <property type="entry name" value="Glutathione_S-Trfase"/>
</dbReference>
<evidence type="ECO:0000313" key="6">
    <source>
        <dbReference type="EMBL" id="NDV85578.1"/>
    </source>
</evidence>
<gene>
    <name evidence="6" type="ORF">GTW51_02580</name>
</gene>
<dbReference type="InterPro" id="IPR010987">
    <property type="entry name" value="Glutathione-S-Trfase_C-like"/>
</dbReference>
<dbReference type="InterPro" id="IPR036282">
    <property type="entry name" value="Glutathione-S-Trfase_C_sf"/>
</dbReference>
<dbReference type="InterPro" id="IPR036249">
    <property type="entry name" value="Thioredoxin-like_sf"/>
</dbReference>
<dbReference type="SFLD" id="SFLDG00358">
    <property type="entry name" value="Main_(cytGST)"/>
    <property type="match status" value="1"/>
</dbReference>
<dbReference type="PROSITE" id="PS50405">
    <property type="entry name" value="GST_CTER"/>
    <property type="match status" value="1"/>
</dbReference>
<dbReference type="InterPro" id="IPR004046">
    <property type="entry name" value="GST_C"/>
</dbReference>
<dbReference type="InterPro" id="IPR004045">
    <property type="entry name" value="Glutathione_S-Trfase_N"/>
</dbReference>
<dbReference type="SUPFAM" id="SSF52833">
    <property type="entry name" value="Thioredoxin-like"/>
    <property type="match status" value="1"/>
</dbReference>
<dbReference type="Gene3D" id="1.20.1050.10">
    <property type="match status" value="1"/>
</dbReference>
<dbReference type="AlphaFoldDB" id="A0A6L9MD22"/>
<accession>A0A6L9MD22</accession>
<evidence type="ECO:0000313" key="7">
    <source>
        <dbReference type="Proteomes" id="UP000476332"/>
    </source>
</evidence>
<dbReference type="EMBL" id="JAAAMJ010000001">
    <property type="protein sequence ID" value="NDV85578.1"/>
    <property type="molecule type" value="Genomic_DNA"/>
</dbReference>
<proteinExistence type="inferred from homology"/>
<dbReference type="Pfam" id="PF00043">
    <property type="entry name" value="GST_C"/>
    <property type="match status" value="1"/>
</dbReference>
<comment type="caution">
    <text evidence="6">The sequence shown here is derived from an EMBL/GenBank/DDBJ whole genome shotgun (WGS) entry which is preliminary data.</text>
</comment>
<comment type="similarity">
    <text evidence="1 3">Belongs to the GST superfamily.</text>
</comment>
<evidence type="ECO:0000256" key="3">
    <source>
        <dbReference type="RuleBase" id="RU003494"/>
    </source>
</evidence>